<evidence type="ECO:0000256" key="4">
    <source>
        <dbReference type="ARBA" id="ARBA00022729"/>
    </source>
</evidence>
<evidence type="ECO:0000313" key="11">
    <source>
        <dbReference type="Proteomes" id="UP001341840"/>
    </source>
</evidence>
<evidence type="ECO:0000256" key="7">
    <source>
        <dbReference type="ARBA" id="ARBA00034457"/>
    </source>
</evidence>
<dbReference type="EMBL" id="JASCZI010271968">
    <property type="protein sequence ID" value="MED6218553.1"/>
    <property type="molecule type" value="Genomic_DNA"/>
</dbReference>
<keyword evidence="3" id="KW-0964">Secreted</keyword>
<comment type="subcellular location">
    <subcellularLocation>
        <location evidence="1">Cytoplasmic vesicle</location>
    </subcellularLocation>
    <subcellularLocation>
        <location evidence="2">Secreted</location>
    </subcellularLocation>
</comment>
<evidence type="ECO:0000256" key="5">
    <source>
        <dbReference type="ARBA" id="ARBA00023279"/>
    </source>
</evidence>
<proteinExistence type="inferred from homology"/>
<gene>
    <name evidence="10" type="ORF">PIB30_027766</name>
</gene>
<keyword evidence="5" id="KW-0278">Fertilization</keyword>
<comment type="similarity">
    <text evidence="8">Belongs to the plant egg cell-secreted peptide family.</text>
</comment>
<organism evidence="10 11">
    <name type="scientific">Stylosanthes scabra</name>
    <dbReference type="NCBI Taxonomy" id="79078"/>
    <lineage>
        <taxon>Eukaryota</taxon>
        <taxon>Viridiplantae</taxon>
        <taxon>Streptophyta</taxon>
        <taxon>Embryophyta</taxon>
        <taxon>Tracheophyta</taxon>
        <taxon>Spermatophyta</taxon>
        <taxon>Magnoliopsida</taxon>
        <taxon>eudicotyledons</taxon>
        <taxon>Gunneridae</taxon>
        <taxon>Pentapetalae</taxon>
        <taxon>rosids</taxon>
        <taxon>fabids</taxon>
        <taxon>Fabales</taxon>
        <taxon>Fabaceae</taxon>
        <taxon>Papilionoideae</taxon>
        <taxon>50 kb inversion clade</taxon>
        <taxon>dalbergioids sensu lato</taxon>
        <taxon>Dalbergieae</taxon>
        <taxon>Pterocarpus clade</taxon>
        <taxon>Stylosanthes</taxon>
    </lineage>
</organism>
<keyword evidence="4" id="KW-0732">Signal</keyword>
<evidence type="ECO:0000313" key="10">
    <source>
        <dbReference type="EMBL" id="MED6218553.1"/>
    </source>
</evidence>
<comment type="caution">
    <text evidence="10">The sequence shown here is derived from an EMBL/GenBank/DDBJ whole genome shotgun (WGS) entry which is preliminary data.</text>
</comment>
<reference evidence="10 11" key="1">
    <citation type="journal article" date="2023" name="Plants (Basel)">
        <title>Bridging the Gap: Combining Genomics and Transcriptomics Approaches to Understand Stylosanthes scabra, an Orphan Legume from the Brazilian Caatinga.</title>
        <authorList>
            <person name="Ferreira-Neto J.R.C."/>
            <person name="da Silva M.D."/>
            <person name="Binneck E."/>
            <person name="de Melo N.F."/>
            <person name="da Silva R.H."/>
            <person name="de Melo A.L.T.M."/>
            <person name="Pandolfi V."/>
            <person name="Bustamante F.O."/>
            <person name="Brasileiro-Vidal A.C."/>
            <person name="Benko-Iseppon A.M."/>
        </authorList>
    </citation>
    <scope>NUCLEOTIDE SEQUENCE [LARGE SCALE GENOMIC DNA]</scope>
    <source>
        <tissue evidence="10">Leaves</tissue>
    </source>
</reference>
<name>A0ABU6ZB94_9FABA</name>
<comment type="function">
    <text evidence="7">Involved in the regulation of gamete interactions during the double fertilization and to prevent multiple-pollen tube attraction; mediates the redistribution of the gamete fusogen HAP2/GCS1 to the cell surface after secretion upon sperm arrival.</text>
</comment>
<evidence type="ECO:0000256" key="1">
    <source>
        <dbReference type="ARBA" id="ARBA00004541"/>
    </source>
</evidence>
<keyword evidence="11" id="KW-1185">Reference proteome</keyword>
<sequence length="144" mass="15784">MGLIKKEGLSLLLLFLLMSPACFVVFATATRDLAVKSKQHQDLSIRISGLQGKSNNNEEEELNCWDSLLELKSCTNEIVLFFLNGESHLGHECCHAIYVITRNCWPAMLTSLGFTAEETDILRGYCDAAANDSAPALAPLPPAK</sequence>
<evidence type="ECO:0000256" key="2">
    <source>
        <dbReference type="ARBA" id="ARBA00004613"/>
    </source>
</evidence>
<evidence type="ECO:0000259" key="9">
    <source>
        <dbReference type="Pfam" id="PF05617"/>
    </source>
</evidence>
<evidence type="ECO:0000256" key="8">
    <source>
        <dbReference type="ARBA" id="ARBA00034484"/>
    </source>
</evidence>
<dbReference type="PANTHER" id="PTHR35293:SF10">
    <property type="entry name" value="EGG CELL-SECRETED PROTEIN 1.2-RELATED"/>
    <property type="match status" value="1"/>
</dbReference>
<dbReference type="PANTHER" id="PTHR35293">
    <property type="entry name" value="EGG CELL-SECRETED PROTEIN 1.5"/>
    <property type="match status" value="1"/>
</dbReference>
<dbReference type="Pfam" id="PF05617">
    <property type="entry name" value="Prolamin_like"/>
    <property type="match status" value="1"/>
</dbReference>
<evidence type="ECO:0000256" key="6">
    <source>
        <dbReference type="ARBA" id="ARBA00023329"/>
    </source>
</evidence>
<dbReference type="Proteomes" id="UP001341840">
    <property type="component" value="Unassembled WGS sequence"/>
</dbReference>
<protein>
    <recommendedName>
        <fullName evidence="9">Prolamin-like domain-containing protein</fullName>
    </recommendedName>
</protein>
<dbReference type="InterPro" id="IPR044711">
    <property type="entry name" value="EC11-15"/>
</dbReference>
<evidence type="ECO:0000256" key="3">
    <source>
        <dbReference type="ARBA" id="ARBA00022525"/>
    </source>
</evidence>
<keyword evidence="6" id="KW-0968">Cytoplasmic vesicle</keyword>
<dbReference type="InterPro" id="IPR008502">
    <property type="entry name" value="Prolamin-like"/>
</dbReference>
<feature type="domain" description="Prolamin-like" evidence="9">
    <location>
        <begin position="63"/>
        <end position="127"/>
    </location>
</feature>
<accession>A0ABU6ZB94</accession>